<dbReference type="PIRSF" id="PIRSF019574">
    <property type="entry name" value="Periplasmic_polyamine_BP"/>
    <property type="match status" value="1"/>
</dbReference>
<evidence type="ECO:0000256" key="1">
    <source>
        <dbReference type="ARBA" id="ARBA00004418"/>
    </source>
</evidence>
<name>A0ABS6DYY0_9FIRM</name>
<dbReference type="RefSeq" id="WP_216570443.1">
    <property type="nucleotide sequence ID" value="NZ_JAHLOQ010000028.1"/>
</dbReference>
<comment type="subcellular location">
    <subcellularLocation>
        <location evidence="1">Periplasm</location>
    </subcellularLocation>
</comment>
<protein>
    <submittedName>
        <fullName evidence="6">Spermidine/putrescine ABC transporter substrate-binding protein</fullName>
    </submittedName>
</protein>
<evidence type="ECO:0000313" key="7">
    <source>
        <dbReference type="Proteomes" id="UP001196301"/>
    </source>
</evidence>
<keyword evidence="3 5" id="KW-0732">Signal</keyword>
<feature type="chain" id="PRO_5045836430" evidence="5">
    <location>
        <begin position="21"/>
        <end position="351"/>
    </location>
</feature>
<dbReference type="PANTHER" id="PTHR30222:SF17">
    <property type="entry name" value="SPERMIDINE_PUTRESCINE-BINDING PERIPLASMIC PROTEIN"/>
    <property type="match status" value="1"/>
</dbReference>
<keyword evidence="2" id="KW-0813">Transport</keyword>
<dbReference type="PANTHER" id="PTHR30222">
    <property type="entry name" value="SPERMIDINE/PUTRESCINE-BINDING PERIPLASMIC PROTEIN"/>
    <property type="match status" value="1"/>
</dbReference>
<evidence type="ECO:0000256" key="2">
    <source>
        <dbReference type="ARBA" id="ARBA00022448"/>
    </source>
</evidence>
<evidence type="ECO:0000256" key="5">
    <source>
        <dbReference type="SAM" id="SignalP"/>
    </source>
</evidence>
<sequence>MKLKKIIALICTFAMTASMLTGCGSSKKSSEVLNIYNVGDYIDQDLLAQFTEQTGIQVVYETYDTNEAMYQKLKSGSSKYDLIFPSDYMVDKLIKENMLEKIDYKNIPNYSQIMDSFKHPNYDPTDEYSVPYLWGTFGIIYNTKVVDKEDTKSWDILWDEKYAGDILLLDSVRDTMGISLMRLGYSMNTDNPKEINQAKDELIKELSVVQAYVNDDGKDRIVAGDADIGIVYSGDALVMMAENPDLAYAIPEEGTNKWVDAMCIPKTAENKDYAEAFINFMLDPEVGKQNVDYIEYPTPNQGVYDLLDEDVKKSPVAYPSQKVLDKCETFLNLSDKVMKMYDDAWTEIKTN</sequence>
<feature type="signal peptide" evidence="5">
    <location>
        <begin position="1"/>
        <end position="20"/>
    </location>
</feature>
<keyword evidence="7" id="KW-1185">Reference proteome</keyword>
<dbReference type="Pfam" id="PF13416">
    <property type="entry name" value="SBP_bac_8"/>
    <property type="match status" value="1"/>
</dbReference>
<gene>
    <name evidence="6" type="ORF">KQI20_09895</name>
</gene>
<dbReference type="InterPro" id="IPR001188">
    <property type="entry name" value="Sperm_putr-bd"/>
</dbReference>
<dbReference type="CDD" id="cd13590">
    <property type="entry name" value="PBP2_PotD_PotF_like"/>
    <property type="match status" value="1"/>
</dbReference>
<dbReference type="PROSITE" id="PS51257">
    <property type="entry name" value="PROKAR_LIPOPROTEIN"/>
    <property type="match status" value="1"/>
</dbReference>
<evidence type="ECO:0000313" key="6">
    <source>
        <dbReference type="EMBL" id="MBU5336749.1"/>
    </source>
</evidence>
<accession>A0ABS6DYY0</accession>
<dbReference type="Proteomes" id="UP001196301">
    <property type="component" value="Unassembled WGS sequence"/>
</dbReference>
<dbReference type="EMBL" id="JAHLOQ010000028">
    <property type="protein sequence ID" value="MBU5336749.1"/>
    <property type="molecule type" value="Genomic_DNA"/>
</dbReference>
<organism evidence="6 7">
    <name type="scientific">Intestinibacter bartlettii</name>
    <dbReference type="NCBI Taxonomy" id="261299"/>
    <lineage>
        <taxon>Bacteria</taxon>
        <taxon>Bacillati</taxon>
        <taxon>Bacillota</taxon>
        <taxon>Clostridia</taxon>
        <taxon>Peptostreptococcales</taxon>
        <taxon>Peptostreptococcaceae</taxon>
        <taxon>Intestinibacter</taxon>
    </lineage>
</organism>
<reference evidence="6 7" key="1">
    <citation type="submission" date="2021-06" db="EMBL/GenBank/DDBJ databases">
        <authorList>
            <person name="Sun Q."/>
            <person name="Li D."/>
        </authorList>
    </citation>
    <scope>NUCLEOTIDE SEQUENCE [LARGE SCALE GENOMIC DNA]</scope>
    <source>
        <strain evidence="6 7">N19</strain>
    </source>
</reference>
<evidence type="ECO:0000256" key="4">
    <source>
        <dbReference type="ARBA" id="ARBA00022764"/>
    </source>
</evidence>
<dbReference type="InterPro" id="IPR006059">
    <property type="entry name" value="SBP"/>
</dbReference>
<proteinExistence type="predicted"/>
<keyword evidence="4" id="KW-0574">Periplasm</keyword>
<evidence type="ECO:0000256" key="3">
    <source>
        <dbReference type="ARBA" id="ARBA00022729"/>
    </source>
</evidence>
<comment type="caution">
    <text evidence="6">The sequence shown here is derived from an EMBL/GenBank/DDBJ whole genome shotgun (WGS) entry which is preliminary data.</text>
</comment>